<dbReference type="Proteomes" id="UP000736787">
    <property type="component" value="Unassembled WGS sequence"/>
</dbReference>
<dbReference type="VEuPathDB" id="FungiDB:PC110_g415"/>
<dbReference type="EMBL" id="RCMI01001352">
    <property type="protein sequence ID" value="KAG2886253.1"/>
    <property type="molecule type" value="Genomic_DNA"/>
</dbReference>
<protein>
    <recommendedName>
        <fullName evidence="8">Integrase zinc-binding domain-containing protein</fullName>
    </recommendedName>
</protein>
<feature type="compositionally biased region" description="Acidic residues" evidence="1">
    <location>
        <begin position="56"/>
        <end position="66"/>
    </location>
</feature>
<evidence type="ECO:0008006" key="8">
    <source>
        <dbReference type="Google" id="ProtNLM"/>
    </source>
</evidence>
<dbReference type="EMBL" id="RCML01001321">
    <property type="protein sequence ID" value="KAG2963535.1"/>
    <property type="molecule type" value="Genomic_DNA"/>
</dbReference>
<feature type="region of interest" description="Disordered" evidence="1">
    <location>
        <begin position="1"/>
        <end position="74"/>
    </location>
</feature>
<proteinExistence type="predicted"/>
<dbReference type="EMBL" id="RCMG01001296">
    <property type="protein sequence ID" value="KAG2830996.1"/>
    <property type="molecule type" value="Genomic_DNA"/>
</dbReference>
<dbReference type="Proteomes" id="UP000774804">
    <property type="component" value="Unassembled WGS sequence"/>
</dbReference>
<dbReference type="Proteomes" id="UP000697107">
    <property type="component" value="Unassembled WGS sequence"/>
</dbReference>
<evidence type="ECO:0000313" key="6">
    <source>
        <dbReference type="EMBL" id="KAG3221641.1"/>
    </source>
</evidence>
<comment type="caution">
    <text evidence="3">The sequence shown here is derived from an EMBL/GenBank/DDBJ whole genome shotgun (WGS) entry which is preliminary data.</text>
</comment>
<dbReference type="EMBL" id="RCMK01000256">
    <property type="protein sequence ID" value="KAG2940591.1"/>
    <property type="molecule type" value="Genomic_DNA"/>
</dbReference>
<dbReference type="AlphaFoldDB" id="A0A8T1AN16"/>
<evidence type="ECO:0000313" key="2">
    <source>
        <dbReference type="EMBL" id="KAG2830996.1"/>
    </source>
</evidence>
<accession>A0A8T1AN16</accession>
<dbReference type="Proteomes" id="UP000735874">
    <property type="component" value="Unassembled WGS sequence"/>
</dbReference>
<evidence type="ECO:0000313" key="3">
    <source>
        <dbReference type="EMBL" id="KAG2886253.1"/>
    </source>
</evidence>
<sequence length="172" mass="19636">MVMATTRSQAKARKRRVRFADEPADQAEIRHDEDGPQDTSDENSLGKQQCRKIQDQESEPSVEDIDPVTVQGERRRRIAQAQDEELRWSNLKAVLREEMEKLGYRATKDALKLADKFALTDDSVLHYLGTSHQNSAKQQDEILLRLVVPTRMTQKVLQNCHDSLESGHQGVV</sequence>
<evidence type="ECO:0000313" key="7">
    <source>
        <dbReference type="Proteomes" id="UP000774804"/>
    </source>
</evidence>
<evidence type="ECO:0000256" key="1">
    <source>
        <dbReference type="SAM" id="MobiDB-lite"/>
    </source>
</evidence>
<dbReference type="Proteomes" id="UP000760860">
    <property type="component" value="Unassembled WGS sequence"/>
</dbReference>
<name>A0A8T1AN16_9STRA</name>
<evidence type="ECO:0000313" key="5">
    <source>
        <dbReference type="EMBL" id="KAG2963535.1"/>
    </source>
</evidence>
<evidence type="ECO:0000313" key="4">
    <source>
        <dbReference type="EMBL" id="KAG2940591.1"/>
    </source>
</evidence>
<dbReference type="EMBL" id="RCMV01000210">
    <property type="protein sequence ID" value="KAG3221641.1"/>
    <property type="molecule type" value="Genomic_DNA"/>
</dbReference>
<reference evidence="3" key="1">
    <citation type="submission" date="2018-10" db="EMBL/GenBank/DDBJ databases">
        <title>Effector identification in a new, highly contiguous assembly of the strawberry crown rot pathogen Phytophthora cactorum.</title>
        <authorList>
            <person name="Armitage A.D."/>
            <person name="Nellist C.F."/>
            <person name="Bates H."/>
            <person name="Vickerstaff R.J."/>
            <person name="Harrison R.J."/>
        </authorList>
    </citation>
    <scope>NUCLEOTIDE SEQUENCE</scope>
    <source>
        <strain evidence="2">15-7</strain>
        <strain evidence="3">4032</strain>
        <strain evidence="4">4040</strain>
        <strain evidence="5">P415</strain>
        <strain evidence="6">P421</strain>
    </source>
</reference>
<organism evidence="3 7">
    <name type="scientific">Phytophthora cactorum</name>
    <dbReference type="NCBI Taxonomy" id="29920"/>
    <lineage>
        <taxon>Eukaryota</taxon>
        <taxon>Sar</taxon>
        <taxon>Stramenopiles</taxon>
        <taxon>Oomycota</taxon>
        <taxon>Peronosporomycetes</taxon>
        <taxon>Peronosporales</taxon>
        <taxon>Peronosporaceae</taxon>
        <taxon>Phytophthora</taxon>
    </lineage>
</organism>
<gene>
    <name evidence="2" type="ORF">PC113_g21008</name>
    <name evidence="3" type="ORF">PC115_g20730</name>
    <name evidence="4" type="ORF">PC117_g10478</name>
    <name evidence="5" type="ORF">PC118_g20838</name>
    <name evidence="6" type="ORF">PC129_g7597</name>
</gene>